<accession>A0ABD3BYE3</accession>
<evidence type="ECO:0000313" key="5">
    <source>
        <dbReference type="EMBL" id="KAL3622126.1"/>
    </source>
</evidence>
<dbReference type="AlphaFoldDB" id="A0ABD3BYE3"/>
<keyword evidence="4" id="KW-0732">Signal</keyword>
<comment type="caution">
    <text evidence="5">The sequence shown here is derived from an EMBL/GenBank/DDBJ whole genome shotgun (WGS) entry which is preliminary data.</text>
</comment>
<keyword evidence="3 4" id="KW-0964">Secreted</keyword>
<name>A0ABD3BYE3_9LAMI</name>
<dbReference type="InterPro" id="IPR004265">
    <property type="entry name" value="Dirigent"/>
</dbReference>
<dbReference type="GO" id="GO:0048046">
    <property type="term" value="C:apoplast"/>
    <property type="evidence" value="ECO:0007669"/>
    <property type="project" value="UniProtKB-SubCell"/>
</dbReference>
<comment type="subcellular location">
    <subcellularLocation>
        <location evidence="4">Secreted</location>
        <location evidence="4">Extracellular space</location>
        <location evidence="4">Apoplast</location>
    </subcellularLocation>
</comment>
<sequence>MEKAIFTIFMLCTIVLSDVPMSHGKGSVSIEKGPKAMEKWFKEIAGANEKVTQLHFYLHDIVSGSSPTNIPIAMANSTARSPTYFGLIAAMDDLLTEGPSPDSGIVGRAQGLFGSTSLEEIAYHMTFNFVFTNGKYNGSTLSVIGHNPFLHEYRELSIVGGSGVFRLARGTTVLKTLSYNSTSGDAIVEYNVTIIHY</sequence>
<dbReference type="Gene3D" id="2.40.480.10">
    <property type="entry name" value="Allene oxide cyclase-like"/>
    <property type="match status" value="1"/>
</dbReference>
<reference evidence="6" key="1">
    <citation type="journal article" date="2024" name="IScience">
        <title>Strigolactones Initiate the Formation of Haustorium-like Structures in Castilleja.</title>
        <authorList>
            <person name="Buerger M."/>
            <person name="Peterson D."/>
            <person name="Chory J."/>
        </authorList>
    </citation>
    <scope>NUCLEOTIDE SEQUENCE [LARGE SCALE GENOMIC DNA]</scope>
</reference>
<evidence type="ECO:0000256" key="4">
    <source>
        <dbReference type="RuleBase" id="RU363099"/>
    </source>
</evidence>
<dbReference type="Pfam" id="PF03018">
    <property type="entry name" value="Dirigent"/>
    <property type="match status" value="1"/>
</dbReference>
<dbReference type="GO" id="GO:0009699">
    <property type="term" value="P:phenylpropanoid biosynthetic process"/>
    <property type="evidence" value="ECO:0007669"/>
    <property type="project" value="UniProtKB-ARBA"/>
</dbReference>
<dbReference type="Proteomes" id="UP001632038">
    <property type="component" value="Unassembled WGS sequence"/>
</dbReference>
<keyword evidence="6" id="KW-1185">Reference proteome</keyword>
<gene>
    <name evidence="5" type="ORF">CASFOL_033537</name>
</gene>
<feature type="signal peptide" evidence="4">
    <location>
        <begin position="1"/>
        <end position="17"/>
    </location>
</feature>
<organism evidence="5 6">
    <name type="scientific">Castilleja foliolosa</name>
    <dbReference type="NCBI Taxonomy" id="1961234"/>
    <lineage>
        <taxon>Eukaryota</taxon>
        <taxon>Viridiplantae</taxon>
        <taxon>Streptophyta</taxon>
        <taxon>Embryophyta</taxon>
        <taxon>Tracheophyta</taxon>
        <taxon>Spermatophyta</taxon>
        <taxon>Magnoliopsida</taxon>
        <taxon>eudicotyledons</taxon>
        <taxon>Gunneridae</taxon>
        <taxon>Pentapetalae</taxon>
        <taxon>asterids</taxon>
        <taxon>lamiids</taxon>
        <taxon>Lamiales</taxon>
        <taxon>Orobanchaceae</taxon>
        <taxon>Pedicularideae</taxon>
        <taxon>Castillejinae</taxon>
        <taxon>Castilleja</taxon>
    </lineage>
</organism>
<evidence type="ECO:0000256" key="1">
    <source>
        <dbReference type="ARBA" id="ARBA00010746"/>
    </source>
</evidence>
<dbReference type="PANTHER" id="PTHR21495">
    <property type="entry name" value="NUCLEOPORIN-RELATED"/>
    <property type="match status" value="1"/>
</dbReference>
<feature type="chain" id="PRO_5044530381" description="Dirigent protein" evidence="4">
    <location>
        <begin position="18"/>
        <end position="197"/>
    </location>
</feature>
<comment type="function">
    <text evidence="4">Dirigent proteins impart stereoselectivity on the phenoxy radical-coupling reaction, yielding optically active lignans from two molecules of coniferyl alcohol in the biosynthesis of lignans, flavonolignans, and alkaloids and thus plays a central role in plant secondary metabolism.</text>
</comment>
<evidence type="ECO:0000256" key="3">
    <source>
        <dbReference type="ARBA" id="ARBA00022525"/>
    </source>
</evidence>
<proteinExistence type="inferred from homology"/>
<evidence type="ECO:0000256" key="2">
    <source>
        <dbReference type="ARBA" id="ARBA00011738"/>
    </source>
</evidence>
<protein>
    <recommendedName>
        <fullName evidence="4">Dirigent protein</fullName>
    </recommendedName>
</protein>
<dbReference type="EMBL" id="JAVIJP010000060">
    <property type="protein sequence ID" value="KAL3622126.1"/>
    <property type="molecule type" value="Genomic_DNA"/>
</dbReference>
<comment type="similarity">
    <text evidence="1 4">Belongs to the plant dirigent protein family.</text>
</comment>
<evidence type="ECO:0000313" key="6">
    <source>
        <dbReference type="Proteomes" id="UP001632038"/>
    </source>
</evidence>
<dbReference type="InterPro" id="IPR044859">
    <property type="entry name" value="Allene_oxi_cyc_Dirigent"/>
</dbReference>
<comment type="subunit">
    <text evidence="2 4">Homodimer.</text>
</comment>
<keyword evidence="4" id="KW-0052">Apoplast</keyword>